<dbReference type="EMBL" id="JBBNAF010000002">
    <property type="protein sequence ID" value="KAK9162945.1"/>
    <property type="molecule type" value="Genomic_DNA"/>
</dbReference>
<name>A0AAP0L4I0_9MAGN</name>
<dbReference type="Proteomes" id="UP001420932">
    <property type="component" value="Unassembled WGS sequence"/>
</dbReference>
<keyword evidence="2" id="KW-1185">Reference proteome</keyword>
<dbReference type="AlphaFoldDB" id="A0AAP0L4I0"/>
<comment type="caution">
    <text evidence="1">The sequence shown here is derived from an EMBL/GenBank/DDBJ whole genome shotgun (WGS) entry which is preliminary data.</text>
</comment>
<evidence type="ECO:0000313" key="1">
    <source>
        <dbReference type="EMBL" id="KAK9162945.1"/>
    </source>
</evidence>
<gene>
    <name evidence="1" type="ORF">Syun_003847</name>
</gene>
<protein>
    <submittedName>
        <fullName evidence="1">Uncharacterized protein</fullName>
    </submittedName>
</protein>
<sequence length="80" mass="9384">MPLVTRAQVGPFLLYGSLSGSYESLEKLTSSYGDAFFIRHMTNLSHIFFQCEKVKAFWFASPWNLKVDIQQERSFQELWE</sequence>
<evidence type="ECO:0000313" key="2">
    <source>
        <dbReference type="Proteomes" id="UP001420932"/>
    </source>
</evidence>
<organism evidence="1 2">
    <name type="scientific">Stephania yunnanensis</name>
    <dbReference type="NCBI Taxonomy" id="152371"/>
    <lineage>
        <taxon>Eukaryota</taxon>
        <taxon>Viridiplantae</taxon>
        <taxon>Streptophyta</taxon>
        <taxon>Embryophyta</taxon>
        <taxon>Tracheophyta</taxon>
        <taxon>Spermatophyta</taxon>
        <taxon>Magnoliopsida</taxon>
        <taxon>Ranunculales</taxon>
        <taxon>Menispermaceae</taxon>
        <taxon>Menispermoideae</taxon>
        <taxon>Cissampelideae</taxon>
        <taxon>Stephania</taxon>
    </lineage>
</organism>
<accession>A0AAP0L4I0</accession>
<proteinExistence type="predicted"/>
<reference evidence="1 2" key="1">
    <citation type="submission" date="2024-01" db="EMBL/GenBank/DDBJ databases">
        <title>Genome assemblies of Stephania.</title>
        <authorList>
            <person name="Yang L."/>
        </authorList>
    </citation>
    <scope>NUCLEOTIDE SEQUENCE [LARGE SCALE GENOMIC DNA]</scope>
    <source>
        <strain evidence="1">YNDBR</strain>
        <tissue evidence="1">Leaf</tissue>
    </source>
</reference>